<dbReference type="Proteomes" id="UP000492820">
    <property type="component" value="Unassembled WGS sequence"/>
</dbReference>
<evidence type="ECO:0000313" key="1">
    <source>
        <dbReference type="EMBL" id="CDS20375.1"/>
    </source>
</evidence>
<proteinExistence type="predicted"/>
<reference evidence="3" key="3">
    <citation type="submission" date="2020-10" db="UniProtKB">
        <authorList>
            <consortium name="WormBaseParasite"/>
        </authorList>
    </citation>
    <scope>IDENTIFICATION</scope>
</reference>
<dbReference type="OrthoDB" id="10286530at2759"/>
<sequence length="309" mass="34074">MTPDPTKSPANYPFRSCLKETAKDQSSPTVQRLRTASSTVITGFTDYEDSASEHSDANISDCDETLHDVVADGSPSSTFTLKVPRRSQSIFLTLTEYLCTTRRVDPMIFVPGSGDFLGSISLFNNRSAFTCHWVSTRVGYRMTNLPEAGTIIVFQEMSSLGPQVNFSRPSSKYITVFTPDDKLHKISGPAILRPGNTDEPVVGLPLSIKFPISVTLDDFIGICNVMRDCLPRDKSARSLWEEERLPKTRRKTLDSPKKVSWDLPPIIESNMNGRMDLNDELESPTFCKTANLANPPGLAAVPTSDGDSI</sequence>
<accession>A0A068WJW5</accession>
<protein>
    <submittedName>
        <fullName evidence="1 3">Expressed conserved protein</fullName>
    </submittedName>
</protein>
<dbReference type="WBParaSite" id="EgrG_000259300">
    <property type="protein sequence ID" value="EgrG_000259300"/>
    <property type="gene ID" value="EgrG_000259300"/>
</dbReference>
<name>A0A068WJW5_ECHGR</name>
<reference evidence="1 2" key="1">
    <citation type="journal article" date="2013" name="Nature">
        <title>The genomes of four tapeworm species reveal adaptations to parasitism.</title>
        <authorList>
            <person name="Tsai I.J."/>
            <person name="Zarowiecki M."/>
            <person name="Holroyd N."/>
            <person name="Garciarrubio A."/>
            <person name="Sanchez-Flores A."/>
            <person name="Brooks K.L."/>
            <person name="Tracey A."/>
            <person name="Bobes R.J."/>
            <person name="Fragoso G."/>
            <person name="Sciutto E."/>
            <person name="Aslett M."/>
            <person name="Beasley H."/>
            <person name="Bennett H.M."/>
            <person name="Cai J."/>
            <person name="Camicia F."/>
            <person name="Clark R."/>
            <person name="Cucher M."/>
            <person name="De Silva N."/>
            <person name="Day T.A."/>
            <person name="Deplazes P."/>
            <person name="Estrada K."/>
            <person name="Fernandez C."/>
            <person name="Holland P.W."/>
            <person name="Hou J."/>
            <person name="Hu S."/>
            <person name="Huckvale T."/>
            <person name="Hung S.S."/>
            <person name="Kamenetzky L."/>
            <person name="Keane J.A."/>
            <person name="Kiss F."/>
            <person name="Koziol U."/>
            <person name="Lambert O."/>
            <person name="Liu K."/>
            <person name="Luo X."/>
            <person name="Luo Y."/>
            <person name="Macchiaroli N."/>
            <person name="Nichol S."/>
            <person name="Paps J."/>
            <person name="Parkinson J."/>
            <person name="Pouchkina-Stantcheva N."/>
            <person name="Riddiford N."/>
            <person name="Rosenzvit M."/>
            <person name="Salinas G."/>
            <person name="Wasmuth J.D."/>
            <person name="Zamanian M."/>
            <person name="Zheng Y."/>
            <person name="Cai X."/>
            <person name="Soberon X."/>
            <person name="Olson P.D."/>
            <person name="Laclette J.P."/>
            <person name="Brehm K."/>
            <person name="Berriman M."/>
            <person name="Garciarrubio A."/>
            <person name="Bobes R.J."/>
            <person name="Fragoso G."/>
            <person name="Sanchez-Flores A."/>
            <person name="Estrada K."/>
            <person name="Cevallos M.A."/>
            <person name="Morett E."/>
            <person name="Gonzalez V."/>
            <person name="Portillo T."/>
            <person name="Ochoa-Leyva A."/>
            <person name="Jose M.V."/>
            <person name="Sciutto E."/>
            <person name="Landa A."/>
            <person name="Jimenez L."/>
            <person name="Valdes V."/>
            <person name="Carrero J.C."/>
            <person name="Larralde C."/>
            <person name="Morales-Montor J."/>
            <person name="Limon-Lason J."/>
            <person name="Soberon X."/>
            <person name="Laclette J.P."/>
        </authorList>
    </citation>
    <scope>NUCLEOTIDE SEQUENCE [LARGE SCALE GENOMIC DNA]</scope>
</reference>
<evidence type="ECO:0000313" key="2">
    <source>
        <dbReference type="Proteomes" id="UP000492820"/>
    </source>
</evidence>
<organism evidence="1">
    <name type="scientific">Echinococcus granulosus</name>
    <name type="common">Hydatid tapeworm</name>
    <dbReference type="NCBI Taxonomy" id="6210"/>
    <lineage>
        <taxon>Eukaryota</taxon>
        <taxon>Metazoa</taxon>
        <taxon>Spiralia</taxon>
        <taxon>Lophotrochozoa</taxon>
        <taxon>Platyhelminthes</taxon>
        <taxon>Cestoda</taxon>
        <taxon>Eucestoda</taxon>
        <taxon>Cyclophyllidea</taxon>
        <taxon>Taeniidae</taxon>
        <taxon>Echinococcus</taxon>
        <taxon>Echinococcus granulosus group</taxon>
    </lineage>
</organism>
<evidence type="ECO:0000313" key="3">
    <source>
        <dbReference type="WBParaSite" id="EgrG_000259300"/>
    </source>
</evidence>
<reference evidence="1" key="2">
    <citation type="submission" date="2014-06" db="EMBL/GenBank/DDBJ databases">
        <authorList>
            <person name="Aslett M."/>
        </authorList>
    </citation>
    <scope>NUCLEOTIDE SEQUENCE</scope>
</reference>
<dbReference type="EMBL" id="LK028580">
    <property type="protein sequence ID" value="CDS20375.1"/>
    <property type="molecule type" value="Genomic_DNA"/>
</dbReference>
<gene>
    <name evidence="1" type="ORF">EgrG_000259300</name>
</gene>
<dbReference type="AlphaFoldDB" id="A0A068WJW5"/>